<feature type="domain" description="Response regulatory" evidence="7">
    <location>
        <begin position="3"/>
        <end position="119"/>
    </location>
</feature>
<dbReference type="PANTHER" id="PTHR43214:SF41">
    <property type="entry name" value="NITRATE_NITRITE RESPONSE REGULATOR PROTEIN NARP"/>
    <property type="match status" value="1"/>
</dbReference>
<dbReference type="SMART" id="SM00448">
    <property type="entry name" value="REC"/>
    <property type="match status" value="1"/>
</dbReference>
<feature type="modified residue" description="4-aspartylphosphate" evidence="5">
    <location>
        <position position="54"/>
    </location>
</feature>
<keyword evidence="9" id="KW-1185">Reference proteome</keyword>
<dbReference type="PRINTS" id="PR00038">
    <property type="entry name" value="HTHLUXR"/>
</dbReference>
<dbReference type="PROSITE" id="PS50110">
    <property type="entry name" value="RESPONSE_REGULATORY"/>
    <property type="match status" value="1"/>
</dbReference>
<evidence type="ECO:0000313" key="9">
    <source>
        <dbReference type="Proteomes" id="UP000323300"/>
    </source>
</evidence>
<dbReference type="CDD" id="cd06170">
    <property type="entry name" value="LuxR_C_like"/>
    <property type="match status" value="1"/>
</dbReference>
<evidence type="ECO:0000256" key="4">
    <source>
        <dbReference type="ARBA" id="ARBA00023163"/>
    </source>
</evidence>
<evidence type="ECO:0000256" key="1">
    <source>
        <dbReference type="ARBA" id="ARBA00022553"/>
    </source>
</evidence>
<dbReference type="SMART" id="SM00421">
    <property type="entry name" value="HTH_LUXR"/>
    <property type="match status" value="1"/>
</dbReference>
<dbReference type="GO" id="GO:0003677">
    <property type="term" value="F:DNA binding"/>
    <property type="evidence" value="ECO:0007669"/>
    <property type="project" value="UniProtKB-KW"/>
</dbReference>
<dbReference type="Proteomes" id="UP000323300">
    <property type="component" value="Unassembled WGS sequence"/>
</dbReference>
<dbReference type="Gene3D" id="3.40.50.2300">
    <property type="match status" value="1"/>
</dbReference>
<accession>A0A1I3VN81</accession>
<dbReference type="Pfam" id="PF00072">
    <property type="entry name" value="Response_reg"/>
    <property type="match status" value="1"/>
</dbReference>
<dbReference type="InterPro" id="IPR001789">
    <property type="entry name" value="Sig_transdc_resp-reg_receiver"/>
</dbReference>
<evidence type="ECO:0000256" key="5">
    <source>
        <dbReference type="PROSITE-ProRule" id="PRU00169"/>
    </source>
</evidence>
<dbReference type="Pfam" id="PF00196">
    <property type="entry name" value="GerE"/>
    <property type="match status" value="1"/>
</dbReference>
<keyword evidence="2" id="KW-0805">Transcription regulation</keyword>
<keyword evidence="1 5" id="KW-0597">Phosphoprotein</keyword>
<dbReference type="InterPro" id="IPR058245">
    <property type="entry name" value="NreC/VraR/RcsB-like_REC"/>
</dbReference>
<keyword evidence="4" id="KW-0804">Transcription</keyword>
<evidence type="ECO:0000256" key="3">
    <source>
        <dbReference type="ARBA" id="ARBA00023125"/>
    </source>
</evidence>
<dbReference type="InterPro" id="IPR000792">
    <property type="entry name" value="Tscrpt_reg_LuxR_C"/>
</dbReference>
<dbReference type="EMBL" id="FOSL01000001">
    <property type="protein sequence ID" value="SFJ96838.1"/>
    <property type="molecule type" value="Genomic_DNA"/>
</dbReference>
<protein>
    <submittedName>
        <fullName evidence="8">Two component transcriptional regulator, LuxR family</fullName>
    </submittedName>
</protein>
<dbReference type="OrthoDB" id="3678174at2"/>
<dbReference type="PROSITE" id="PS50043">
    <property type="entry name" value="HTH_LUXR_2"/>
    <property type="match status" value="1"/>
</dbReference>
<evidence type="ECO:0000313" key="8">
    <source>
        <dbReference type="EMBL" id="SFJ96838.1"/>
    </source>
</evidence>
<gene>
    <name evidence="8" type="ORF">SAMN04488498_101607</name>
</gene>
<dbReference type="SUPFAM" id="SSF52172">
    <property type="entry name" value="CheY-like"/>
    <property type="match status" value="1"/>
</dbReference>
<dbReference type="AlphaFoldDB" id="A0A1I3VN81"/>
<proteinExistence type="predicted"/>
<organism evidence="8 9">
    <name type="scientific">Neomesorhizobium albiziae</name>
    <dbReference type="NCBI Taxonomy" id="335020"/>
    <lineage>
        <taxon>Bacteria</taxon>
        <taxon>Pseudomonadati</taxon>
        <taxon>Pseudomonadota</taxon>
        <taxon>Alphaproteobacteria</taxon>
        <taxon>Hyphomicrobiales</taxon>
        <taxon>Phyllobacteriaceae</taxon>
        <taxon>Neomesorhizobium</taxon>
    </lineage>
</organism>
<evidence type="ECO:0000259" key="6">
    <source>
        <dbReference type="PROSITE" id="PS50043"/>
    </source>
</evidence>
<dbReference type="InterPro" id="IPR011006">
    <property type="entry name" value="CheY-like_superfamily"/>
</dbReference>
<keyword evidence="3" id="KW-0238">DNA-binding</keyword>
<feature type="domain" description="HTH luxR-type" evidence="6">
    <location>
        <begin position="141"/>
        <end position="206"/>
    </location>
</feature>
<name>A0A1I3VN81_9HYPH</name>
<dbReference type="InterPro" id="IPR039420">
    <property type="entry name" value="WalR-like"/>
</dbReference>
<evidence type="ECO:0000259" key="7">
    <source>
        <dbReference type="PROSITE" id="PS50110"/>
    </source>
</evidence>
<dbReference type="GO" id="GO:0006355">
    <property type="term" value="P:regulation of DNA-templated transcription"/>
    <property type="evidence" value="ECO:0007669"/>
    <property type="project" value="InterPro"/>
</dbReference>
<dbReference type="InterPro" id="IPR016032">
    <property type="entry name" value="Sig_transdc_resp-reg_C-effctor"/>
</dbReference>
<dbReference type="SUPFAM" id="SSF46894">
    <property type="entry name" value="C-terminal effector domain of the bipartite response regulators"/>
    <property type="match status" value="1"/>
</dbReference>
<evidence type="ECO:0000256" key="2">
    <source>
        <dbReference type="ARBA" id="ARBA00023015"/>
    </source>
</evidence>
<reference evidence="8 9" key="1">
    <citation type="submission" date="2016-10" db="EMBL/GenBank/DDBJ databases">
        <authorList>
            <person name="Varghese N."/>
            <person name="Submissions S."/>
        </authorList>
    </citation>
    <scope>NUCLEOTIDE SEQUENCE [LARGE SCALE GENOMIC DNA]</scope>
    <source>
        <strain evidence="8 9">DSM 21822</strain>
    </source>
</reference>
<dbReference type="PANTHER" id="PTHR43214">
    <property type="entry name" value="TWO-COMPONENT RESPONSE REGULATOR"/>
    <property type="match status" value="1"/>
</dbReference>
<dbReference type="GO" id="GO:0000160">
    <property type="term" value="P:phosphorelay signal transduction system"/>
    <property type="evidence" value="ECO:0007669"/>
    <property type="project" value="InterPro"/>
</dbReference>
<sequence>MLRILIADDHEIVRNGLRAMLSDEDGWEIVAEAADGRDAVSQAQRTKPDVAIVDYALPVMNGVEAARQIRLHSPKTEVLIFTQHDNEALLRDVLEAGIKGYLLKSDAAKHLIHAVEALSTHQPFFTRSMSEALVQAYLSKPNGSTSVLSVRERSVVQLIAEGHSNRQAATLLNVSEKTIETHRASAMRKLDAHSTAALVRYAVRNRLVEP</sequence>
<dbReference type="CDD" id="cd17535">
    <property type="entry name" value="REC_NarL-like"/>
    <property type="match status" value="1"/>
</dbReference>